<dbReference type="PANTHER" id="PTHR45929">
    <property type="entry name" value="JAK PATHWAY SIGNAL TRANSDUCTION ADAPTOR MOLECULE"/>
    <property type="match status" value="1"/>
</dbReference>
<dbReference type="EMBL" id="KB308935">
    <property type="protein sequence ID" value="ELT96057.1"/>
    <property type="molecule type" value="Genomic_DNA"/>
</dbReference>
<feature type="domain" description="SH3" evidence="3">
    <location>
        <begin position="75"/>
        <end position="134"/>
    </location>
</feature>
<proteinExistence type="predicted"/>
<organism evidence="4">
    <name type="scientific">Capitella teleta</name>
    <name type="common">Polychaete worm</name>
    <dbReference type="NCBI Taxonomy" id="283909"/>
    <lineage>
        <taxon>Eukaryota</taxon>
        <taxon>Metazoa</taxon>
        <taxon>Spiralia</taxon>
        <taxon>Lophotrochozoa</taxon>
        <taxon>Annelida</taxon>
        <taxon>Polychaeta</taxon>
        <taxon>Sedentaria</taxon>
        <taxon>Scolecida</taxon>
        <taxon>Capitellidae</taxon>
        <taxon>Capitella</taxon>
    </lineage>
</organism>
<dbReference type="PRINTS" id="PR00452">
    <property type="entry name" value="SH3DOMAIN"/>
</dbReference>
<dbReference type="OMA" id="WDEALFD"/>
<keyword evidence="1 2" id="KW-0728">SH3 domain</keyword>
<dbReference type="Proteomes" id="UP000014760">
    <property type="component" value="Unassembled WGS sequence"/>
</dbReference>
<dbReference type="SUPFAM" id="SSF50044">
    <property type="entry name" value="SH3-domain"/>
    <property type="match status" value="4"/>
</dbReference>
<dbReference type="Pfam" id="PF00018">
    <property type="entry name" value="SH3_1"/>
    <property type="match status" value="2"/>
</dbReference>
<evidence type="ECO:0000256" key="1">
    <source>
        <dbReference type="ARBA" id="ARBA00022443"/>
    </source>
</evidence>
<reference evidence="4 6" key="2">
    <citation type="journal article" date="2013" name="Nature">
        <title>Insights into bilaterian evolution from three spiralian genomes.</title>
        <authorList>
            <person name="Simakov O."/>
            <person name="Marletaz F."/>
            <person name="Cho S.J."/>
            <person name="Edsinger-Gonzales E."/>
            <person name="Havlak P."/>
            <person name="Hellsten U."/>
            <person name="Kuo D.H."/>
            <person name="Larsson T."/>
            <person name="Lv J."/>
            <person name="Arendt D."/>
            <person name="Savage R."/>
            <person name="Osoegawa K."/>
            <person name="de Jong P."/>
            <person name="Grimwood J."/>
            <person name="Chapman J.A."/>
            <person name="Shapiro H."/>
            <person name="Aerts A."/>
            <person name="Otillar R.P."/>
            <person name="Terry A.Y."/>
            <person name="Boore J.L."/>
            <person name="Grigoriev I.V."/>
            <person name="Lindberg D.R."/>
            <person name="Seaver E.C."/>
            <person name="Weisblat D.A."/>
            <person name="Putnam N.H."/>
            <person name="Rokhsar D.S."/>
        </authorList>
    </citation>
    <scope>NUCLEOTIDE SEQUENCE</scope>
    <source>
        <strain evidence="4 6">I ESC-2004</strain>
    </source>
</reference>
<dbReference type="SMART" id="SM00326">
    <property type="entry name" value="SH3"/>
    <property type="match status" value="4"/>
</dbReference>
<accession>R7TR51</accession>
<dbReference type="InterPro" id="IPR001452">
    <property type="entry name" value="SH3_domain"/>
</dbReference>
<feature type="domain" description="SH3" evidence="3">
    <location>
        <begin position="2"/>
        <end position="61"/>
    </location>
</feature>
<evidence type="ECO:0000259" key="3">
    <source>
        <dbReference type="PROSITE" id="PS50002"/>
    </source>
</evidence>
<dbReference type="PROSITE" id="PS50002">
    <property type="entry name" value="SH3"/>
    <property type="match status" value="4"/>
</dbReference>
<reference evidence="6" key="1">
    <citation type="submission" date="2012-12" db="EMBL/GenBank/DDBJ databases">
        <authorList>
            <person name="Hellsten U."/>
            <person name="Grimwood J."/>
            <person name="Chapman J.A."/>
            <person name="Shapiro H."/>
            <person name="Aerts A."/>
            <person name="Otillar R.P."/>
            <person name="Terry A.Y."/>
            <person name="Boore J.L."/>
            <person name="Simakov O."/>
            <person name="Marletaz F."/>
            <person name="Cho S.-J."/>
            <person name="Edsinger-Gonzales E."/>
            <person name="Havlak P."/>
            <person name="Kuo D.-H."/>
            <person name="Larsson T."/>
            <person name="Lv J."/>
            <person name="Arendt D."/>
            <person name="Savage R."/>
            <person name="Osoegawa K."/>
            <person name="de Jong P."/>
            <person name="Lindberg D.R."/>
            <person name="Seaver E.C."/>
            <person name="Weisblat D.A."/>
            <person name="Putnam N.H."/>
            <person name="Grigoriev I.V."/>
            <person name="Rokhsar D.S."/>
        </authorList>
    </citation>
    <scope>NUCLEOTIDE SEQUENCE</scope>
    <source>
        <strain evidence="6">I ESC-2004</strain>
    </source>
</reference>
<gene>
    <name evidence="4" type="ORF">CAPTEDRAFT_175092</name>
</gene>
<dbReference type="PRINTS" id="PR00499">
    <property type="entry name" value="P67PHOX"/>
</dbReference>
<dbReference type="InterPro" id="IPR050670">
    <property type="entry name" value="STAM"/>
</dbReference>
<evidence type="ECO:0000313" key="4">
    <source>
        <dbReference type="EMBL" id="ELT96057.1"/>
    </source>
</evidence>
<sequence length="285" mass="30913">MLSGPHAIALFDYQASQKDEISFQAGDVISLEKSVGSDWMIGSLGNRSGLFPVNFVDVKEAPTRHEDSAKVTSALVGPRCRARFDYDGGEEGDLSFNAGDEIGLIERPSEEWLKGQLRGQSGLFPASFVDVIEDLPPPETEAQMFFSSAVDPSLPHCLALHAYASETSGDLCFNEGQLIQLKERVDADWLKGSVDGREGIFPSGFVEIVKDIVNEDLPPRPSSSLGTVTALHDFPGQEASDLAFSAGDSIVVLRRLNASWLFGKIGSREGEFPQDFVDATTLSQR</sequence>
<evidence type="ECO:0000256" key="2">
    <source>
        <dbReference type="PROSITE-ProRule" id="PRU00192"/>
    </source>
</evidence>
<evidence type="ECO:0000313" key="6">
    <source>
        <dbReference type="Proteomes" id="UP000014760"/>
    </source>
</evidence>
<feature type="domain" description="SH3" evidence="3">
    <location>
        <begin position="152"/>
        <end position="211"/>
    </location>
</feature>
<dbReference type="EMBL" id="AMQN01011553">
    <property type="status" value="NOT_ANNOTATED_CDS"/>
    <property type="molecule type" value="Genomic_DNA"/>
</dbReference>
<dbReference type="GO" id="GO:0033565">
    <property type="term" value="C:ESCRT-0 complex"/>
    <property type="evidence" value="ECO:0007669"/>
    <property type="project" value="TreeGrafter"/>
</dbReference>
<feature type="domain" description="SH3" evidence="3">
    <location>
        <begin position="223"/>
        <end position="282"/>
    </location>
</feature>
<evidence type="ECO:0000313" key="5">
    <source>
        <dbReference type="EnsemblMetazoa" id="CapteP175092"/>
    </source>
</evidence>
<dbReference type="PANTHER" id="PTHR45929:SF3">
    <property type="entry name" value="JAK PATHWAY SIGNAL TRANSDUCTION ADAPTOR MOLECULE"/>
    <property type="match status" value="1"/>
</dbReference>
<reference evidence="5" key="3">
    <citation type="submission" date="2015-06" db="UniProtKB">
        <authorList>
            <consortium name="EnsemblMetazoa"/>
        </authorList>
    </citation>
    <scope>IDENTIFICATION</scope>
</reference>
<dbReference type="EnsemblMetazoa" id="CapteT175092">
    <property type="protein sequence ID" value="CapteP175092"/>
    <property type="gene ID" value="CapteG175092"/>
</dbReference>
<dbReference type="Pfam" id="PF14604">
    <property type="entry name" value="SH3_9"/>
    <property type="match status" value="2"/>
</dbReference>
<dbReference type="InterPro" id="IPR036028">
    <property type="entry name" value="SH3-like_dom_sf"/>
</dbReference>
<dbReference type="HOGENOM" id="CLU_015305_0_0_1"/>
<name>R7TR51_CAPTE</name>
<keyword evidence="6" id="KW-1185">Reference proteome</keyword>
<dbReference type="STRING" id="283909.R7TR51"/>
<protein>
    <recommendedName>
        <fullName evidence="3">SH3 domain-containing protein</fullName>
    </recommendedName>
</protein>
<dbReference type="GO" id="GO:0043328">
    <property type="term" value="P:protein transport to vacuole involved in ubiquitin-dependent protein catabolic process via the multivesicular body sorting pathway"/>
    <property type="evidence" value="ECO:0007669"/>
    <property type="project" value="TreeGrafter"/>
</dbReference>
<dbReference type="Gene3D" id="2.30.30.40">
    <property type="entry name" value="SH3 Domains"/>
    <property type="match status" value="4"/>
</dbReference>
<dbReference type="AlphaFoldDB" id="R7TR51"/>
<dbReference type="OrthoDB" id="27823at2759"/>